<dbReference type="Gene3D" id="3.40.190.10">
    <property type="entry name" value="Periplasmic binding protein-like II"/>
    <property type="match status" value="2"/>
</dbReference>
<dbReference type="Pfam" id="PF03466">
    <property type="entry name" value="LysR_substrate"/>
    <property type="match status" value="1"/>
</dbReference>
<dbReference type="Proteomes" id="UP000199569">
    <property type="component" value="Unassembled WGS sequence"/>
</dbReference>
<dbReference type="GO" id="GO:0006351">
    <property type="term" value="P:DNA-templated transcription"/>
    <property type="evidence" value="ECO:0007669"/>
    <property type="project" value="TreeGrafter"/>
</dbReference>
<dbReference type="InterPro" id="IPR058163">
    <property type="entry name" value="LysR-type_TF_proteobact-type"/>
</dbReference>
<dbReference type="GO" id="GO:0003700">
    <property type="term" value="F:DNA-binding transcription factor activity"/>
    <property type="evidence" value="ECO:0007669"/>
    <property type="project" value="InterPro"/>
</dbReference>
<keyword evidence="2" id="KW-0805">Transcription regulation</keyword>
<reference evidence="6 7" key="1">
    <citation type="submission" date="2016-10" db="EMBL/GenBank/DDBJ databases">
        <authorList>
            <person name="de Groot N.N."/>
        </authorList>
    </citation>
    <scope>NUCLEOTIDE SEQUENCE [LARGE SCALE GENOMIC DNA]</scope>
    <source>
        <strain evidence="6 7">CGMCC 1.7666</strain>
    </source>
</reference>
<evidence type="ECO:0000259" key="5">
    <source>
        <dbReference type="PROSITE" id="PS50931"/>
    </source>
</evidence>
<gene>
    <name evidence="6" type="ORF">SAMN02927923_02392</name>
</gene>
<accession>A0A1G5IYF9</accession>
<dbReference type="InterPro" id="IPR005119">
    <property type="entry name" value="LysR_subst-bd"/>
</dbReference>
<sequence length="312" mass="34506">MPKSPSKLPPMSAVRVFEAAARHQSFTRAAEELGMTQAAVSYQIKMLEDRVGAPLFVRMPRQVMLTARGQQLAPAVTEAFEALRAAFAGVEEMVQSVLSITTLSTFASNWLIPRLGRFQQLFPNIAVQLSVAQQLLELGQSEFDVGIRSGNGDWPGLEAHFIFPNHFTAVCSPDLIRDIELKDPSDILKFPIISPSDLWWKDWFAAAGMPNVDLSRYPDNSLGIQQFEGMAAMAGQGFALINPFFFRADLAAGRLVKPFDVMGTTSSRGYWLVYPKNRRRSAKIEAFRDWVLSEVAGDAERGSSEASLRTGT</sequence>
<dbReference type="GO" id="GO:0043565">
    <property type="term" value="F:sequence-specific DNA binding"/>
    <property type="evidence" value="ECO:0007669"/>
    <property type="project" value="TreeGrafter"/>
</dbReference>
<keyword evidence="3" id="KW-0238">DNA-binding</keyword>
<dbReference type="InterPro" id="IPR036390">
    <property type="entry name" value="WH_DNA-bd_sf"/>
</dbReference>
<feature type="domain" description="HTH lysR-type" evidence="5">
    <location>
        <begin position="9"/>
        <end position="66"/>
    </location>
</feature>
<dbReference type="PANTHER" id="PTHR30537:SF26">
    <property type="entry name" value="GLYCINE CLEAVAGE SYSTEM TRANSCRIPTIONAL ACTIVATOR"/>
    <property type="match status" value="1"/>
</dbReference>
<dbReference type="FunFam" id="1.10.10.10:FF:000038">
    <property type="entry name" value="Glycine cleavage system transcriptional activator"/>
    <property type="match status" value="1"/>
</dbReference>
<dbReference type="InterPro" id="IPR036388">
    <property type="entry name" value="WH-like_DNA-bd_sf"/>
</dbReference>
<name>A0A1G5IYF9_9HYPH</name>
<evidence type="ECO:0000313" key="7">
    <source>
        <dbReference type="Proteomes" id="UP000199569"/>
    </source>
</evidence>
<organism evidence="6 7">
    <name type="scientific">Microvirga guangxiensis</name>
    <dbReference type="NCBI Taxonomy" id="549386"/>
    <lineage>
        <taxon>Bacteria</taxon>
        <taxon>Pseudomonadati</taxon>
        <taxon>Pseudomonadota</taxon>
        <taxon>Alphaproteobacteria</taxon>
        <taxon>Hyphomicrobiales</taxon>
        <taxon>Methylobacteriaceae</taxon>
        <taxon>Microvirga</taxon>
    </lineage>
</organism>
<comment type="similarity">
    <text evidence="1">Belongs to the LysR transcriptional regulatory family.</text>
</comment>
<evidence type="ECO:0000256" key="4">
    <source>
        <dbReference type="ARBA" id="ARBA00023163"/>
    </source>
</evidence>
<protein>
    <submittedName>
        <fullName evidence="6">LysR family transcriptional regulator, glycine cleavage system transcriptional activator</fullName>
    </submittedName>
</protein>
<dbReference type="EMBL" id="FMVJ01000006">
    <property type="protein sequence ID" value="SCY81122.1"/>
    <property type="molecule type" value="Genomic_DNA"/>
</dbReference>
<evidence type="ECO:0000256" key="2">
    <source>
        <dbReference type="ARBA" id="ARBA00023015"/>
    </source>
</evidence>
<dbReference type="STRING" id="549386.SAMN02927923_02392"/>
<dbReference type="PROSITE" id="PS50931">
    <property type="entry name" value="HTH_LYSR"/>
    <property type="match status" value="1"/>
</dbReference>
<dbReference type="PRINTS" id="PR00039">
    <property type="entry name" value="HTHLYSR"/>
</dbReference>
<evidence type="ECO:0000256" key="3">
    <source>
        <dbReference type="ARBA" id="ARBA00023125"/>
    </source>
</evidence>
<dbReference type="AlphaFoldDB" id="A0A1G5IYF9"/>
<proteinExistence type="inferred from homology"/>
<evidence type="ECO:0000256" key="1">
    <source>
        <dbReference type="ARBA" id="ARBA00009437"/>
    </source>
</evidence>
<dbReference type="SUPFAM" id="SSF46785">
    <property type="entry name" value="Winged helix' DNA-binding domain"/>
    <property type="match status" value="1"/>
</dbReference>
<dbReference type="OrthoDB" id="9793571at2"/>
<dbReference type="CDD" id="cd08432">
    <property type="entry name" value="PBP2_GcdR_TrpI_HvrB_AmpR_like"/>
    <property type="match status" value="1"/>
</dbReference>
<keyword evidence="7" id="KW-1185">Reference proteome</keyword>
<dbReference type="Pfam" id="PF00126">
    <property type="entry name" value="HTH_1"/>
    <property type="match status" value="1"/>
</dbReference>
<dbReference type="SUPFAM" id="SSF53850">
    <property type="entry name" value="Periplasmic binding protein-like II"/>
    <property type="match status" value="1"/>
</dbReference>
<dbReference type="InterPro" id="IPR000847">
    <property type="entry name" value="LysR_HTH_N"/>
</dbReference>
<keyword evidence="4" id="KW-0804">Transcription</keyword>
<dbReference type="Gene3D" id="1.10.10.10">
    <property type="entry name" value="Winged helix-like DNA-binding domain superfamily/Winged helix DNA-binding domain"/>
    <property type="match status" value="1"/>
</dbReference>
<evidence type="ECO:0000313" key="6">
    <source>
        <dbReference type="EMBL" id="SCY81122.1"/>
    </source>
</evidence>
<dbReference type="RefSeq" id="WP_091134635.1">
    <property type="nucleotide sequence ID" value="NZ_FMVJ01000006.1"/>
</dbReference>
<dbReference type="PANTHER" id="PTHR30537">
    <property type="entry name" value="HTH-TYPE TRANSCRIPTIONAL REGULATOR"/>
    <property type="match status" value="1"/>
</dbReference>